<dbReference type="PANTHER" id="PTHR45754">
    <property type="entry name" value="METHYLENETETRAHYDROFOLATE REDUCTASE"/>
    <property type="match status" value="1"/>
</dbReference>
<evidence type="ECO:0000256" key="6">
    <source>
        <dbReference type="ARBA" id="ARBA00023002"/>
    </source>
</evidence>
<evidence type="ECO:0000256" key="1">
    <source>
        <dbReference type="ARBA" id="ARBA00001974"/>
    </source>
</evidence>
<evidence type="ECO:0000313" key="10">
    <source>
        <dbReference type="EMBL" id="MFB9952988.1"/>
    </source>
</evidence>
<sequence length="297" mass="32770">MERYHDEIPADVKSHLQHSILDGYTLELTAKDVSQLDSIASSVPAQTVISVPFLPTEQNADRVEAAKAVRDAGFEPMPHIAARRMGSRGDLEDFLSRWADRADITRLLLLAGDLDPPKGPFVDTATILRSGVLQDYGIKHVAVAGHPEKHPVQSREVISKALLDKRDILENMKLEWSIFTQFAFSAEPVVSWIRQVRSNGIDVPIHIGIPGPASVKTLLRFAAVCGVSASTAVMKKYGLSVTQLLTSATPDRLVDHYANSLVDEALGQVKLHFYPFGGVHRTVDWIRCYQDHCSAPF</sequence>
<protein>
    <recommendedName>
        <fullName evidence="9">Methylenetetrahydrofolate reductase</fullName>
    </recommendedName>
</protein>
<dbReference type="InterPro" id="IPR029041">
    <property type="entry name" value="FAD-linked_oxidoreductase-like"/>
</dbReference>
<keyword evidence="11" id="KW-1185">Reference proteome</keyword>
<reference evidence="10 11" key="1">
    <citation type="submission" date="2024-09" db="EMBL/GenBank/DDBJ databases">
        <authorList>
            <person name="Sun Q."/>
            <person name="Mori K."/>
        </authorList>
    </citation>
    <scope>NUCLEOTIDE SEQUENCE [LARGE SCALE GENOMIC DNA]</scope>
    <source>
        <strain evidence="10 11">TBRC 4938</strain>
    </source>
</reference>
<dbReference type="EMBL" id="JBHMAA010000043">
    <property type="protein sequence ID" value="MFB9952988.1"/>
    <property type="molecule type" value="Genomic_DNA"/>
</dbReference>
<comment type="catalytic activity">
    <reaction evidence="8">
        <text>(6S)-5-methyl-5,6,7,8-tetrahydrofolate + NAD(+) = (6R)-5,10-methylene-5,6,7,8-tetrahydrofolate + NADH + H(+)</text>
        <dbReference type="Rhea" id="RHEA:19821"/>
        <dbReference type="ChEBI" id="CHEBI:15378"/>
        <dbReference type="ChEBI" id="CHEBI:15636"/>
        <dbReference type="ChEBI" id="CHEBI:18608"/>
        <dbReference type="ChEBI" id="CHEBI:57540"/>
        <dbReference type="ChEBI" id="CHEBI:57945"/>
        <dbReference type="EC" id="1.5.1.54"/>
    </reaction>
    <physiologicalReaction direction="right-to-left" evidence="8">
        <dbReference type="Rhea" id="RHEA:19823"/>
    </physiologicalReaction>
</comment>
<comment type="caution">
    <text evidence="10">The sequence shown here is derived from an EMBL/GenBank/DDBJ whole genome shotgun (WGS) entry which is preliminary data.</text>
</comment>
<keyword evidence="4 9" id="KW-0285">Flavoprotein</keyword>
<dbReference type="Proteomes" id="UP001589692">
    <property type="component" value="Unassembled WGS sequence"/>
</dbReference>
<dbReference type="Pfam" id="PF02219">
    <property type="entry name" value="MTHFR"/>
    <property type="match status" value="1"/>
</dbReference>
<evidence type="ECO:0000256" key="9">
    <source>
        <dbReference type="RuleBase" id="RU003862"/>
    </source>
</evidence>
<evidence type="ECO:0000256" key="5">
    <source>
        <dbReference type="ARBA" id="ARBA00022827"/>
    </source>
</evidence>
<keyword evidence="5 9" id="KW-0274">FAD</keyword>
<evidence type="ECO:0000313" key="11">
    <source>
        <dbReference type="Proteomes" id="UP001589692"/>
    </source>
</evidence>
<organism evidence="10 11">
    <name type="scientific">Rhizobium puerariae</name>
    <dbReference type="NCBI Taxonomy" id="1585791"/>
    <lineage>
        <taxon>Bacteria</taxon>
        <taxon>Pseudomonadati</taxon>
        <taxon>Pseudomonadota</taxon>
        <taxon>Alphaproteobacteria</taxon>
        <taxon>Hyphomicrobiales</taxon>
        <taxon>Rhizobiaceae</taxon>
        <taxon>Rhizobium/Agrobacterium group</taxon>
        <taxon>Rhizobium</taxon>
    </lineage>
</organism>
<comment type="pathway">
    <text evidence="7">Amino-acid biosynthesis; L-methionine biosynthesis via de novo pathway.</text>
</comment>
<evidence type="ECO:0000256" key="3">
    <source>
        <dbReference type="ARBA" id="ARBA00006743"/>
    </source>
</evidence>
<dbReference type="GO" id="GO:0004489">
    <property type="term" value="F:methylenetetrahydrofolate reductase [NAD(P)H] activity"/>
    <property type="evidence" value="ECO:0007669"/>
    <property type="project" value="UniProtKB-EC"/>
</dbReference>
<name>A0ABV6AUJ2_9HYPH</name>
<gene>
    <name evidence="10" type="ORF">ACFFP0_29470</name>
</gene>
<evidence type="ECO:0000256" key="2">
    <source>
        <dbReference type="ARBA" id="ARBA00004777"/>
    </source>
</evidence>
<evidence type="ECO:0000256" key="8">
    <source>
        <dbReference type="ARBA" id="ARBA00048628"/>
    </source>
</evidence>
<dbReference type="PANTHER" id="PTHR45754:SF3">
    <property type="entry name" value="METHYLENETETRAHYDROFOLATE REDUCTASE (NADPH)"/>
    <property type="match status" value="1"/>
</dbReference>
<keyword evidence="6 9" id="KW-0560">Oxidoreductase</keyword>
<proteinExistence type="inferred from homology"/>
<comment type="pathway">
    <text evidence="2 9">One-carbon metabolism; tetrahydrofolate interconversion.</text>
</comment>
<dbReference type="SUPFAM" id="SSF51730">
    <property type="entry name" value="FAD-linked oxidoreductase"/>
    <property type="match status" value="1"/>
</dbReference>
<evidence type="ECO:0000256" key="4">
    <source>
        <dbReference type="ARBA" id="ARBA00022630"/>
    </source>
</evidence>
<dbReference type="Gene3D" id="3.20.20.220">
    <property type="match status" value="1"/>
</dbReference>
<accession>A0ABV6AUJ2</accession>
<evidence type="ECO:0000256" key="7">
    <source>
        <dbReference type="ARBA" id="ARBA00034478"/>
    </source>
</evidence>
<comment type="cofactor">
    <cofactor evidence="1 9">
        <name>FAD</name>
        <dbReference type="ChEBI" id="CHEBI:57692"/>
    </cofactor>
</comment>
<dbReference type="RefSeq" id="WP_377265785.1">
    <property type="nucleotide sequence ID" value="NZ_JBHMAA010000043.1"/>
</dbReference>
<comment type="similarity">
    <text evidence="3 9">Belongs to the methylenetetrahydrofolate reductase family.</text>
</comment>
<dbReference type="InterPro" id="IPR003171">
    <property type="entry name" value="Mehydrof_redctse-like"/>
</dbReference>